<dbReference type="HOGENOM" id="CLU_2798690_0_0_1"/>
<keyword evidence="2" id="KW-1185">Reference proteome</keyword>
<dbReference type="Proteomes" id="UP000006729">
    <property type="component" value="Chromosome 18"/>
</dbReference>
<evidence type="ECO:0000313" key="2">
    <source>
        <dbReference type="Proteomes" id="UP000006729"/>
    </source>
</evidence>
<dbReference type="AlphaFoldDB" id="U5FFW8"/>
<name>U5FFW8_POPTR</name>
<proteinExistence type="predicted"/>
<accession>U5FFW8</accession>
<reference evidence="1 2" key="1">
    <citation type="journal article" date="2006" name="Science">
        <title>The genome of black cottonwood, Populus trichocarpa (Torr. &amp; Gray).</title>
        <authorList>
            <person name="Tuskan G.A."/>
            <person name="Difazio S."/>
            <person name="Jansson S."/>
            <person name="Bohlmann J."/>
            <person name="Grigoriev I."/>
            <person name="Hellsten U."/>
            <person name="Putnam N."/>
            <person name="Ralph S."/>
            <person name="Rombauts S."/>
            <person name="Salamov A."/>
            <person name="Schein J."/>
            <person name="Sterck L."/>
            <person name="Aerts A."/>
            <person name="Bhalerao R.R."/>
            <person name="Bhalerao R.P."/>
            <person name="Blaudez D."/>
            <person name="Boerjan W."/>
            <person name="Brun A."/>
            <person name="Brunner A."/>
            <person name="Busov V."/>
            <person name="Campbell M."/>
            <person name="Carlson J."/>
            <person name="Chalot M."/>
            <person name="Chapman J."/>
            <person name="Chen G.L."/>
            <person name="Cooper D."/>
            <person name="Coutinho P.M."/>
            <person name="Couturier J."/>
            <person name="Covert S."/>
            <person name="Cronk Q."/>
            <person name="Cunningham R."/>
            <person name="Davis J."/>
            <person name="Degroeve S."/>
            <person name="Dejardin A."/>
            <person name="Depamphilis C."/>
            <person name="Detter J."/>
            <person name="Dirks B."/>
            <person name="Dubchak I."/>
            <person name="Duplessis S."/>
            <person name="Ehlting J."/>
            <person name="Ellis B."/>
            <person name="Gendler K."/>
            <person name="Goodstein D."/>
            <person name="Gribskov M."/>
            <person name="Grimwood J."/>
            <person name="Groover A."/>
            <person name="Gunter L."/>
            <person name="Hamberger B."/>
            <person name="Heinze B."/>
            <person name="Helariutta Y."/>
            <person name="Henrissat B."/>
            <person name="Holligan D."/>
            <person name="Holt R."/>
            <person name="Huang W."/>
            <person name="Islam-Faridi N."/>
            <person name="Jones S."/>
            <person name="Jones-Rhoades M."/>
            <person name="Jorgensen R."/>
            <person name="Joshi C."/>
            <person name="Kangasjarvi J."/>
            <person name="Karlsson J."/>
            <person name="Kelleher C."/>
            <person name="Kirkpatrick R."/>
            <person name="Kirst M."/>
            <person name="Kohler A."/>
            <person name="Kalluri U."/>
            <person name="Larimer F."/>
            <person name="Leebens-Mack J."/>
            <person name="Leple J.C."/>
            <person name="Locascio P."/>
            <person name="Lou Y."/>
            <person name="Lucas S."/>
            <person name="Martin F."/>
            <person name="Montanini B."/>
            <person name="Napoli C."/>
            <person name="Nelson D.R."/>
            <person name="Nelson C."/>
            <person name="Nieminen K."/>
            <person name="Nilsson O."/>
            <person name="Pereda V."/>
            <person name="Peter G."/>
            <person name="Philippe R."/>
            <person name="Pilate G."/>
            <person name="Poliakov A."/>
            <person name="Razumovskaya J."/>
            <person name="Richardson P."/>
            <person name="Rinaldi C."/>
            <person name="Ritland K."/>
            <person name="Rouze P."/>
            <person name="Ryaboy D."/>
            <person name="Schmutz J."/>
            <person name="Schrader J."/>
            <person name="Segerman B."/>
            <person name="Shin H."/>
            <person name="Siddiqui A."/>
            <person name="Sterky F."/>
            <person name="Terry A."/>
            <person name="Tsai C.J."/>
            <person name="Uberbacher E."/>
            <person name="Unneberg P."/>
            <person name="Vahala J."/>
            <person name="Wall K."/>
            <person name="Wessler S."/>
            <person name="Yang G."/>
            <person name="Yin T."/>
            <person name="Douglas C."/>
            <person name="Marra M."/>
            <person name="Sandberg G."/>
            <person name="Van de Peer Y."/>
            <person name="Rokhsar D."/>
        </authorList>
    </citation>
    <scope>NUCLEOTIDE SEQUENCE [LARGE SCALE GENOMIC DNA]</scope>
    <source>
        <strain evidence="2">cv. Nisqually</strain>
    </source>
</reference>
<organism evidence="1 2">
    <name type="scientific">Populus trichocarpa</name>
    <name type="common">Western balsam poplar</name>
    <name type="synonym">Populus balsamifera subsp. trichocarpa</name>
    <dbReference type="NCBI Taxonomy" id="3694"/>
    <lineage>
        <taxon>Eukaryota</taxon>
        <taxon>Viridiplantae</taxon>
        <taxon>Streptophyta</taxon>
        <taxon>Embryophyta</taxon>
        <taxon>Tracheophyta</taxon>
        <taxon>Spermatophyta</taxon>
        <taxon>Magnoliopsida</taxon>
        <taxon>eudicotyledons</taxon>
        <taxon>Gunneridae</taxon>
        <taxon>Pentapetalae</taxon>
        <taxon>rosids</taxon>
        <taxon>fabids</taxon>
        <taxon>Malpighiales</taxon>
        <taxon>Salicaceae</taxon>
        <taxon>Saliceae</taxon>
        <taxon>Populus</taxon>
    </lineage>
</organism>
<evidence type="ECO:0000313" key="1">
    <source>
        <dbReference type="EMBL" id="PNS94140.1"/>
    </source>
</evidence>
<gene>
    <name evidence="1" type="ORF">POPTR_018G128500</name>
</gene>
<dbReference type="EMBL" id="CM009307">
    <property type="protein sequence ID" value="PNS94140.1"/>
    <property type="molecule type" value="Genomic_DNA"/>
</dbReference>
<dbReference type="InParanoid" id="U5FFW8"/>
<sequence length="68" mass="8136">MKTLKQFQIHFIISNSSRTVSTFLAFYLFYNHGLLKNTRKSFASSLPQNTNHKLHTWPPFYYKTIMFC</sequence>
<protein>
    <submittedName>
        <fullName evidence="1">Uncharacterized protein</fullName>
    </submittedName>
</protein>